<dbReference type="Gene3D" id="3.40.50.880">
    <property type="match status" value="1"/>
</dbReference>
<dbReference type="InterPro" id="IPR029062">
    <property type="entry name" value="Class_I_gatase-like"/>
</dbReference>
<organism evidence="2 3">
    <name type="scientific">candidate division WOR-1 bacterium DG_54_3</name>
    <dbReference type="NCBI Taxonomy" id="1703775"/>
    <lineage>
        <taxon>Bacteria</taxon>
        <taxon>Bacillati</taxon>
        <taxon>Saganbacteria</taxon>
    </lineage>
</organism>
<sequence>MEVITAPSLTYETKKLSSKKILMIIAPKDFQDQEFSKPKQMLEAEGAKIVVASSTLKTATGIHGMKVKPDLTLKEAKATDYDAVIFVGGSGATIYADDPQALSLAIEAQKHGKIVGAICVAPVILAKAGVLEGKKATVSVFGKNDLMKAKATYTGKNVEVDGKIVTGKGPAAAEEFGKAILEALQKE</sequence>
<feature type="domain" description="DJ-1/PfpI" evidence="1">
    <location>
        <begin position="19"/>
        <end position="182"/>
    </location>
</feature>
<evidence type="ECO:0000259" key="1">
    <source>
        <dbReference type="Pfam" id="PF01965"/>
    </source>
</evidence>
<accession>A0A0S7XJT6</accession>
<proteinExistence type="predicted"/>
<comment type="caution">
    <text evidence="2">The sequence shown here is derived from an EMBL/GenBank/DDBJ whole genome shotgun (WGS) entry which is preliminary data.</text>
</comment>
<dbReference type="GO" id="GO:0005737">
    <property type="term" value="C:cytoplasm"/>
    <property type="evidence" value="ECO:0007669"/>
    <property type="project" value="TreeGrafter"/>
</dbReference>
<dbReference type="CDD" id="cd03135">
    <property type="entry name" value="GATase1_DJ-1"/>
    <property type="match status" value="1"/>
</dbReference>
<reference evidence="2 3" key="1">
    <citation type="journal article" date="2015" name="Microbiome">
        <title>Genomic resolution of linkages in carbon, nitrogen, and sulfur cycling among widespread estuary sediment bacteria.</title>
        <authorList>
            <person name="Baker B.J."/>
            <person name="Lazar C.S."/>
            <person name="Teske A.P."/>
            <person name="Dick G.J."/>
        </authorList>
    </citation>
    <scope>NUCLEOTIDE SEQUENCE [LARGE SCALE GENOMIC DNA]</scope>
    <source>
        <strain evidence="2">DG_54_3</strain>
    </source>
</reference>
<dbReference type="PANTHER" id="PTHR48094">
    <property type="entry name" value="PROTEIN/NUCLEIC ACID DEGLYCASE DJ-1-RELATED"/>
    <property type="match status" value="1"/>
</dbReference>
<protein>
    <recommendedName>
        <fullName evidence="1">DJ-1/PfpI domain-containing protein</fullName>
    </recommendedName>
</protein>
<dbReference type="SUPFAM" id="SSF52317">
    <property type="entry name" value="Class I glutamine amidotransferase-like"/>
    <property type="match status" value="1"/>
</dbReference>
<dbReference type="Proteomes" id="UP000051861">
    <property type="component" value="Unassembled WGS sequence"/>
</dbReference>
<evidence type="ECO:0000313" key="2">
    <source>
        <dbReference type="EMBL" id="KPJ62709.1"/>
    </source>
</evidence>
<dbReference type="Pfam" id="PF01965">
    <property type="entry name" value="DJ-1_PfpI"/>
    <property type="match status" value="1"/>
</dbReference>
<dbReference type="InterPro" id="IPR050325">
    <property type="entry name" value="Prot/Nucl_acid_deglycase"/>
</dbReference>
<gene>
    <name evidence="2" type="ORF">AMJ44_15285</name>
</gene>
<dbReference type="InterPro" id="IPR002818">
    <property type="entry name" value="DJ-1/PfpI"/>
</dbReference>
<name>A0A0S7XJT6_UNCSA</name>
<dbReference type="EMBL" id="LIZX01000259">
    <property type="protein sequence ID" value="KPJ62709.1"/>
    <property type="molecule type" value="Genomic_DNA"/>
</dbReference>
<dbReference type="PANTHER" id="PTHR48094:SF12">
    <property type="entry name" value="PARKINSON DISEASE PROTEIN 7 HOMOLOG"/>
    <property type="match status" value="1"/>
</dbReference>
<dbReference type="AlphaFoldDB" id="A0A0S7XJT6"/>
<evidence type="ECO:0000313" key="3">
    <source>
        <dbReference type="Proteomes" id="UP000051861"/>
    </source>
</evidence>